<dbReference type="PANTHER" id="PTHR33973">
    <property type="entry name" value="OS07G0153300 PROTEIN"/>
    <property type="match status" value="1"/>
</dbReference>
<name>A0ABX0Q8A4_9GAMM</name>
<proteinExistence type="predicted"/>
<dbReference type="RefSeq" id="WP_167129140.1">
    <property type="nucleotide sequence ID" value="NZ_JAAQQR010000010.1"/>
</dbReference>
<dbReference type="Pfam" id="PF07103">
    <property type="entry name" value="DUF1365"/>
    <property type="match status" value="1"/>
</dbReference>
<dbReference type="PANTHER" id="PTHR33973:SF4">
    <property type="entry name" value="OS07G0153300 PROTEIN"/>
    <property type="match status" value="1"/>
</dbReference>
<protein>
    <submittedName>
        <fullName evidence="1">DUF1365 domain-containing protein</fullName>
    </submittedName>
</protein>
<accession>A0ABX0Q8A4</accession>
<keyword evidence="2" id="KW-1185">Reference proteome</keyword>
<evidence type="ECO:0000313" key="2">
    <source>
        <dbReference type="Proteomes" id="UP001429601"/>
    </source>
</evidence>
<sequence length="266" mass="30906">MTAKAASTALPWASAVYEGVVRHRRHAPHPHAFTYRMAQLYLDLDEVEQVFRGRWLWSATHANVAQFRRSDYLGPDDLPLVEAVRRRVEQATGRRPMGPIRLLTHLRYFGLVFNPVSFYYCFAEDGQTLVSVLAEITNTPWKERHAYVLPVDGAIDRDGALHWHFSKTFHVSPFMAMDCEYDWRLNMPDEHLRVHMNVLREGRREFDATLSLERRALSPGSLARVLWRYPLMTAQVVGAIHWQALRLWLKRNPVHDHPALHARGPE</sequence>
<dbReference type="EMBL" id="JAAQQR010000010">
    <property type="protein sequence ID" value="NID06596.1"/>
    <property type="molecule type" value="Genomic_DNA"/>
</dbReference>
<dbReference type="InterPro" id="IPR010775">
    <property type="entry name" value="DUF1365"/>
</dbReference>
<organism evidence="1 2">
    <name type="scientific">Luteibacter jiangsuensis</name>
    <dbReference type="NCBI Taxonomy" id="637577"/>
    <lineage>
        <taxon>Bacteria</taxon>
        <taxon>Pseudomonadati</taxon>
        <taxon>Pseudomonadota</taxon>
        <taxon>Gammaproteobacteria</taxon>
        <taxon>Lysobacterales</taxon>
        <taxon>Rhodanobacteraceae</taxon>
        <taxon>Luteibacter</taxon>
    </lineage>
</organism>
<evidence type="ECO:0000313" key="1">
    <source>
        <dbReference type="EMBL" id="NID06596.1"/>
    </source>
</evidence>
<dbReference type="Proteomes" id="UP001429601">
    <property type="component" value="Unassembled WGS sequence"/>
</dbReference>
<reference evidence="1 2" key="1">
    <citation type="journal article" date="2011" name="Curr. Microbiol.">
        <title>Luteibacter jiangsuensis sp. nov.: a methamidophos-degrading bacterium isolated from a methamidophos-manufacturing factory.</title>
        <authorList>
            <person name="Wang L."/>
            <person name="Wang G.L."/>
            <person name="Li S.P."/>
            <person name="Jiang J.D."/>
        </authorList>
    </citation>
    <scope>NUCLEOTIDE SEQUENCE [LARGE SCALE GENOMIC DNA]</scope>
    <source>
        <strain evidence="1 2">CGMCC 1.10133</strain>
    </source>
</reference>
<gene>
    <name evidence="1" type="ORF">HBF26_17000</name>
</gene>
<comment type="caution">
    <text evidence="1">The sequence shown here is derived from an EMBL/GenBank/DDBJ whole genome shotgun (WGS) entry which is preliminary data.</text>
</comment>